<dbReference type="PROSITE" id="PS00639">
    <property type="entry name" value="THIOL_PROTEASE_HIS"/>
    <property type="match status" value="1"/>
</dbReference>
<feature type="chain" id="PRO_5018610139" evidence="4">
    <location>
        <begin position="19"/>
        <end position="347"/>
    </location>
</feature>
<proteinExistence type="inferred from homology"/>
<keyword evidence="2" id="KW-0865">Zymogen</keyword>
<dbReference type="PROSITE" id="PS00139">
    <property type="entry name" value="THIOL_PROTEASE_CYS"/>
    <property type="match status" value="1"/>
</dbReference>
<dbReference type="SUPFAM" id="SSF54001">
    <property type="entry name" value="Cysteine proteinases"/>
    <property type="match status" value="1"/>
</dbReference>
<sequence>MRTIVSFVLLSILPAFECLNEGTADLAFTDFQHKFGKKYESKEEEMKRNAIFQANLHHIEQVNAQNLSYTLGVNEYADLTHEEFVAQKVGILKMDARRDVKFDVEGRTSCISHARLSLFVSADTTSLPTSVDWRSKGVLTPIKNQGACGSCWAFSSTGTLESKYAIETGQLRSFSEQQLVDCSRGYGTGGCAGGWMYQAFDYVKDKGIDLEFTYLYEGSDNTCRISLEKLSDGMKAGVVTGYYQLSTEPSLMSKLVKVPVSVAMYASDPDFQFYSGGIYSGDCNYQIDHAVVMVGYGSVSGNDYFIGRNSWGTSWGIDGYFYIKRGVSGYGECNILEYMYVPVMETT</sequence>
<dbReference type="InterPro" id="IPR013128">
    <property type="entry name" value="Peptidase_C1A"/>
</dbReference>
<gene>
    <name evidence="7" type="ORF">Pmar_PMAR010918</name>
</gene>
<evidence type="ECO:0000313" key="7">
    <source>
        <dbReference type="EMBL" id="EEQ99654.1"/>
    </source>
</evidence>
<dbReference type="EMBL" id="GG685476">
    <property type="protein sequence ID" value="EEQ99654.1"/>
    <property type="molecule type" value="Genomic_DNA"/>
</dbReference>
<dbReference type="OrthoDB" id="10253408at2759"/>
<dbReference type="RefSeq" id="XP_002766937.1">
    <property type="nucleotide sequence ID" value="XM_002766891.1"/>
</dbReference>
<dbReference type="Pfam" id="PF08246">
    <property type="entry name" value="Inhibitor_I29"/>
    <property type="match status" value="1"/>
</dbReference>
<dbReference type="OMA" id="FLEDKLM"/>
<dbReference type="CDD" id="cd02248">
    <property type="entry name" value="Peptidase_C1A"/>
    <property type="match status" value="1"/>
</dbReference>
<dbReference type="SMART" id="SM00645">
    <property type="entry name" value="Pept_C1"/>
    <property type="match status" value="1"/>
</dbReference>
<dbReference type="SMART" id="SM00848">
    <property type="entry name" value="Inhibitor_I29"/>
    <property type="match status" value="1"/>
</dbReference>
<dbReference type="AlphaFoldDB" id="C5LUC1"/>
<keyword evidence="8" id="KW-1185">Reference proteome</keyword>
<evidence type="ECO:0000256" key="2">
    <source>
        <dbReference type="ARBA" id="ARBA00023145"/>
    </source>
</evidence>
<dbReference type="Gene3D" id="3.90.70.10">
    <property type="entry name" value="Cysteine proteinases"/>
    <property type="match status" value="1"/>
</dbReference>
<evidence type="ECO:0000313" key="8">
    <source>
        <dbReference type="Proteomes" id="UP000007800"/>
    </source>
</evidence>
<evidence type="ECO:0000259" key="6">
    <source>
        <dbReference type="SMART" id="SM00848"/>
    </source>
</evidence>
<dbReference type="InterPro" id="IPR013201">
    <property type="entry name" value="Prot_inhib_I29"/>
</dbReference>
<keyword evidence="3" id="KW-1015">Disulfide bond</keyword>
<dbReference type="Proteomes" id="UP000007800">
    <property type="component" value="Unassembled WGS sequence"/>
</dbReference>
<evidence type="ECO:0000256" key="1">
    <source>
        <dbReference type="ARBA" id="ARBA00008455"/>
    </source>
</evidence>
<dbReference type="PANTHER" id="PTHR12411">
    <property type="entry name" value="CYSTEINE PROTEASE FAMILY C1-RELATED"/>
    <property type="match status" value="1"/>
</dbReference>
<dbReference type="InterPro" id="IPR039417">
    <property type="entry name" value="Peptidase_C1A_papain-like"/>
</dbReference>
<dbReference type="InterPro" id="IPR038765">
    <property type="entry name" value="Papain-like_cys_pep_sf"/>
</dbReference>
<comment type="similarity">
    <text evidence="1">Belongs to the peptidase C1 family.</text>
</comment>
<evidence type="ECO:0000256" key="4">
    <source>
        <dbReference type="SAM" id="SignalP"/>
    </source>
</evidence>
<reference evidence="7 8" key="1">
    <citation type="submission" date="2008-07" db="EMBL/GenBank/DDBJ databases">
        <authorList>
            <person name="El-Sayed N."/>
            <person name="Caler E."/>
            <person name="Inman J."/>
            <person name="Amedeo P."/>
            <person name="Hass B."/>
            <person name="Wortman J."/>
        </authorList>
    </citation>
    <scope>NUCLEOTIDE SEQUENCE [LARGE SCALE GENOMIC DNA]</scope>
    <source>
        <strain evidence="8">ATCC 50983 / TXsc</strain>
    </source>
</reference>
<name>C5LUC1_PERM5</name>
<dbReference type="GO" id="GO:0006508">
    <property type="term" value="P:proteolysis"/>
    <property type="evidence" value="ECO:0007669"/>
    <property type="project" value="InterPro"/>
</dbReference>
<protein>
    <submittedName>
        <fullName evidence="7">Cathepsin L, putative</fullName>
    </submittedName>
</protein>
<dbReference type="Pfam" id="PF00112">
    <property type="entry name" value="Peptidase_C1"/>
    <property type="match status" value="1"/>
</dbReference>
<feature type="domain" description="Cathepsin propeptide inhibitor" evidence="6">
    <location>
        <begin position="28"/>
        <end position="84"/>
    </location>
</feature>
<dbReference type="GO" id="GO:0008234">
    <property type="term" value="F:cysteine-type peptidase activity"/>
    <property type="evidence" value="ECO:0007669"/>
    <property type="project" value="InterPro"/>
</dbReference>
<feature type="signal peptide" evidence="4">
    <location>
        <begin position="1"/>
        <end position="18"/>
    </location>
</feature>
<dbReference type="InterPro" id="IPR025660">
    <property type="entry name" value="Pept_his_AS"/>
</dbReference>
<dbReference type="PRINTS" id="PR00705">
    <property type="entry name" value="PAPAIN"/>
</dbReference>
<dbReference type="InterPro" id="IPR000169">
    <property type="entry name" value="Pept_cys_AS"/>
</dbReference>
<accession>C5LUC1</accession>
<organism evidence="8">
    <name type="scientific">Perkinsus marinus (strain ATCC 50983 / TXsc)</name>
    <dbReference type="NCBI Taxonomy" id="423536"/>
    <lineage>
        <taxon>Eukaryota</taxon>
        <taxon>Sar</taxon>
        <taxon>Alveolata</taxon>
        <taxon>Perkinsozoa</taxon>
        <taxon>Perkinsea</taxon>
        <taxon>Perkinsida</taxon>
        <taxon>Perkinsidae</taxon>
        <taxon>Perkinsus</taxon>
    </lineage>
</organism>
<keyword evidence="4" id="KW-0732">Signal</keyword>
<dbReference type="GeneID" id="9051495"/>
<evidence type="ECO:0000259" key="5">
    <source>
        <dbReference type="SMART" id="SM00645"/>
    </source>
</evidence>
<dbReference type="FunFam" id="3.90.70.10:FF:000332">
    <property type="entry name" value="Cathepsin L1"/>
    <property type="match status" value="1"/>
</dbReference>
<evidence type="ECO:0000256" key="3">
    <source>
        <dbReference type="ARBA" id="ARBA00023157"/>
    </source>
</evidence>
<feature type="domain" description="Peptidase C1A papain C-terminal" evidence="5">
    <location>
        <begin position="127"/>
        <end position="343"/>
    </location>
</feature>
<dbReference type="InParanoid" id="C5LUC1"/>
<dbReference type="InterPro" id="IPR000668">
    <property type="entry name" value="Peptidase_C1A_C"/>
</dbReference>